<accession>A0A537JF11</accession>
<evidence type="ECO:0000259" key="1">
    <source>
        <dbReference type="Pfam" id="PF01402"/>
    </source>
</evidence>
<organism evidence="2 3">
    <name type="scientific">Candidatus Segetimicrobium genomatis</name>
    <dbReference type="NCBI Taxonomy" id="2569760"/>
    <lineage>
        <taxon>Bacteria</taxon>
        <taxon>Bacillati</taxon>
        <taxon>Candidatus Sysuimicrobiota</taxon>
        <taxon>Candidatus Sysuimicrobiia</taxon>
        <taxon>Candidatus Sysuimicrobiales</taxon>
        <taxon>Candidatus Segetimicrobiaceae</taxon>
        <taxon>Candidatus Segetimicrobium</taxon>
    </lineage>
</organism>
<dbReference type="SUPFAM" id="SSF47598">
    <property type="entry name" value="Ribbon-helix-helix"/>
    <property type="match status" value="1"/>
</dbReference>
<dbReference type="InterPro" id="IPR013321">
    <property type="entry name" value="Arc_rbn_hlx_hlx"/>
</dbReference>
<dbReference type="InterPro" id="IPR010985">
    <property type="entry name" value="Ribbon_hlx_hlx"/>
</dbReference>
<evidence type="ECO:0000313" key="2">
    <source>
        <dbReference type="EMBL" id="TMI81932.1"/>
    </source>
</evidence>
<evidence type="ECO:0000313" key="3">
    <source>
        <dbReference type="Proteomes" id="UP000320048"/>
    </source>
</evidence>
<reference evidence="2 3" key="1">
    <citation type="journal article" date="2019" name="Nat. Microbiol.">
        <title>Mediterranean grassland soil C-N compound turnover is dependent on rainfall and depth, and is mediated by genomically divergent microorganisms.</title>
        <authorList>
            <person name="Diamond S."/>
            <person name="Andeer P.F."/>
            <person name="Li Z."/>
            <person name="Crits-Christoph A."/>
            <person name="Burstein D."/>
            <person name="Anantharaman K."/>
            <person name="Lane K.R."/>
            <person name="Thomas B.C."/>
            <person name="Pan C."/>
            <person name="Northen T.R."/>
            <person name="Banfield J.F."/>
        </authorList>
    </citation>
    <scope>NUCLEOTIDE SEQUENCE [LARGE SCALE GENOMIC DNA]</scope>
    <source>
        <strain evidence="2">NP_7</strain>
    </source>
</reference>
<dbReference type="Pfam" id="PF01402">
    <property type="entry name" value="RHH_1"/>
    <property type="match status" value="1"/>
</dbReference>
<dbReference type="Proteomes" id="UP000320048">
    <property type="component" value="Unassembled WGS sequence"/>
</dbReference>
<dbReference type="AlphaFoldDB" id="A0A537JF11"/>
<feature type="domain" description="Ribbon-helix-helix protein CopG" evidence="1">
    <location>
        <begin position="12"/>
        <end position="46"/>
    </location>
</feature>
<name>A0A537JF11_9BACT</name>
<dbReference type="Gene3D" id="1.10.1220.10">
    <property type="entry name" value="Met repressor-like"/>
    <property type="match status" value="1"/>
</dbReference>
<dbReference type="GO" id="GO:0006355">
    <property type="term" value="P:regulation of DNA-templated transcription"/>
    <property type="evidence" value="ECO:0007669"/>
    <property type="project" value="InterPro"/>
</dbReference>
<comment type="caution">
    <text evidence="2">The sequence shown here is derived from an EMBL/GenBank/DDBJ whole genome shotgun (WGS) entry which is preliminary data.</text>
</comment>
<sequence>MVITEMKTRTMNISLPKRLVEALDRRAEAEARSRSEVIRAAALSYLQWWGEWRKLQAYGRRQAKRLGIRPQRLERLIAQVRTERSSHR</sequence>
<dbReference type="EMBL" id="VBAO01000149">
    <property type="protein sequence ID" value="TMI81932.1"/>
    <property type="molecule type" value="Genomic_DNA"/>
</dbReference>
<proteinExistence type="predicted"/>
<protein>
    <submittedName>
        <fullName evidence="2">Ribbon-helix-helix protein, CopG family</fullName>
    </submittedName>
</protein>
<dbReference type="CDD" id="cd22231">
    <property type="entry name" value="RHH_NikR_HicB-like"/>
    <property type="match status" value="1"/>
</dbReference>
<dbReference type="InterPro" id="IPR002145">
    <property type="entry name" value="CopG"/>
</dbReference>
<gene>
    <name evidence="2" type="ORF">E6H04_05780</name>
</gene>